<dbReference type="AlphaFoldDB" id="A0A0F6SHK5"/>
<dbReference type="KEGG" id="samy:DB32_007753"/>
<protein>
    <recommendedName>
        <fullName evidence="3">Dickkopf N-terminal cysteine-rich domain-containing protein</fullName>
    </recommendedName>
</protein>
<dbReference type="EMBL" id="CP011125">
    <property type="protein sequence ID" value="AKF10604.1"/>
    <property type="molecule type" value="Genomic_DNA"/>
</dbReference>
<accession>A0A0F6SHK5</accession>
<dbReference type="RefSeq" id="WP_053237554.1">
    <property type="nucleotide sequence ID" value="NZ_CP011125.1"/>
</dbReference>
<name>A0A0F6SHK5_9BACT</name>
<gene>
    <name evidence="1" type="ORF">DB32_007753</name>
</gene>
<proteinExistence type="predicted"/>
<organism evidence="1 2">
    <name type="scientific">Sandaracinus amylolyticus</name>
    <dbReference type="NCBI Taxonomy" id="927083"/>
    <lineage>
        <taxon>Bacteria</taxon>
        <taxon>Pseudomonadati</taxon>
        <taxon>Myxococcota</taxon>
        <taxon>Polyangia</taxon>
        <taxon>Polyangiales</taxon>
        <taxon>Sandaracinaceae</taxon>
        <taxon>Sandaracinus</taxon>
    </lineage>
</organism>
<sequence>MNIHDTRWLAPFVLIAALGCDNDPAPISVQEYGAEGSRWLCTRLFDCCDADSRAGFFGVASPTPSTTEECIAYFDASLGTVFETLATSIDAGRVDYDGALAASCLEGFEEQSCEDFRAMVTGSVLVSQCDGVFQARVADGGACSTLFDCESRSCTAINADALGTCRAIAGEGDACGASTVCATGLFCDVRAEPPVCTRSREDGAECQSSLECASFSCVENECAPRAPLCEAS</sequence>
<dbReference type="Proteomes" id="UP000034883">
    <property type="component" value="Chromosome"/>
</dbReference>
<dbReference type="PROSITE" id="PS51257">
    <property type="entry name" value="PROKAR_LIPOPROTEIN"/>
    <property type="match status" value="1"/>
</dbReference>
<dbReference type="OrthoDB" id="5510294at2"/>
<evidence type="ECO:0000313" key="1">
    <source>
        <dbReference type="EMBL" id="AKF10604.1"/>
    </source>
</evidence>
<keyword evidence="2" id="KW-1185">Reference proteome</keyword>
<reference evidence="1 2" key="1">
    <citation type="submission" date="2015-03" db="EMBL/GenBank/DDBJ databases">
        <title>Genome assembly of Sandaracinus amylolyticus DSM 53668.</title>
        <authorList>
            <person name="Sharma G."/>
            <person name="Subramanian S."/>
        </authorList>
    </citation>
    <scope>NUCLEOTIDE SEQUENCE [LARGE SCALE GENOMIC DNA]</scope>
    <source>
        <strain evidence="1 2">DSM 53668</strain>
    </source>
</reference>
<evidence type="ECO:0000313" key="2">
    <source>
        <dbReference type="Proteomes" id="UP000034883"/>
    </source>
</evidence>
<evidence type="ECO:0008006" key="3">
    <source>
        <dbReference type="Google" id="ProtNLM"/>
    </source>
</evidence>